<dbReference type="AlphaFoldDB" id="A0A8K0RAN7"/>
<name>A0A8K0RAN7_9PLEO</name>
<protein>
    <recommendedName>
        <fullName evidence="3">F-box domain-containing protein</fullName>
    </recommendedName>
</protein>
<dbReference type="OrthoDB" id="3711896at2759"/>
<comment type="caution">
    <text evidence="1">The sequence shown here is derived from an EMBL/GenBank/DDBJ whole genome shotgun (WGS) entry which is preliminary data.</text>
</comment>
<evidence type="ECO:0000313" key="1">
    <source>
        <dbReference type="EMBL" id="KAH7090738.1"/>
    </source>
</evidence>
<evidence type="ECO:0000313" key="2">
    <source>
        <dbReference type="Proteomes" id="UP000813461"/>
    </source>
</evidence>
<dbReference type="Proteomes" id="UP000813461">
    <property type="component" value="Unassembled WGS sequence"/>
</dbReference>
<evidence type="ECO:0008006" key="3">
    <source>
        <dbReference type="Google" id="ProtNLM"/>
    </source>
</evidence>
<organism evidence="1 2">
    <name type="scientific">Paraphoma chrysanthemicola</name>
    <dbReference type="NCBI Taxonomy" id="798071"/>
    <lineage>
        <taxon>Eukaryota</taxon>
        <taxon>Fungi</taxon>
        <taxon>Dikarya</taxon>
        <taxon>Ascomycota</taxon>
        <taxon>Pezizomycotina</taxon>
        <taxon>Dothideomycetes</taxon>
        <taxon>Pleosporomycetidae</taxon>
        <taxon>Pleosporales</taxon>
        <taxon>Pleosporineae</taxon>
        <taxon>Phaeosphaeriaceae</taxon>
        <taxon>Paraphoma</taxon>
    </lineage>
</organism>
<sequence length="271" mass="31690">MSYQSASVLLRLPRELRDAIYMFVFTPETLVRILEHHTRTKPFPALLQTCHQIYSEGYPFFLRSITFVISRSDCLEYARRWFEHKNLDDVRTIAMTSLTLFRTFPPGQKCMHWVQNEGFPPSPVRVGPKMFITGSHAPRATHAAIPKAIRFLLSLSGLQHLEIGIHVKFHTDEVDRAQRRDKHYYDLYSLTAITTLKSLTLICDSRIIARMWRDVCKISEEDRRPSQVKRKEVLDDAWGLRSWMQEAFEEKGLDVEVKCIWSGVELHMHSI</sequence>
<dbReference type="EMBL" id="JAGMVJ010000005">
    <property type="protein sequence ID" value="KAH7090738.1"/>
    <property type="molecule type" value="Genomic_DNA"/>
</dbReference>
<dbReference type="InterPro" id="IPR038883">
    <property type="entry name" value="AN11006-like"/>
</dbReference>
<keyword evidence="2" id="KW-1185">Reference proteome</keyword>
<dbReference type="PANTHER" id="PTHR42085:SF1">
    <property type="entry name" value="F-BOX DOMAIN-CONTAINING PROTEIN"/>
    <property type="match status" value="1"/>
</dbReference>
<accession>A0A8K0RAN7</accession>
<dbReference type="PANTHER" id="PTHR42085">
    <property type="entry name" value="F-BOX DOMAIN-CONTAINING PROTEIN"/>
    <property type="match status" value="1"/>
</dbReference>
<reference evidence="1" key="1">
    <citation type="journal article" date="2021" name="Nat. Commun.">
        <title>Genetic determinants of endophytism in the Arabidopsis root mycobiome.</title>
        <authorList>
            <person name="Mesny F."/>
            <person name="Miyauchi S."/>
            <person name="Thiergart T."/>
            <person name="Pickel B."/>
            <person name="Atanasova L."/>
            <person name="Karlsson M."/>
            <person name="Huettel B."/>
            <person name="Barry K.W."/>
            <person name="Haridas S."/>
            <person name="Chen C."/>
            <person name="Bauer D."/>
            <person name="Andreopoulos W."/>
            <person name="Pangilinan J."/>
            <person name="LaButti K."/>
            <person name="Riley R."/>
            <person name="Lipzen A."/>
            <person name="Clum A."/>
            <person name="Drula E."/>
            <person name="Henrissat B."/>
            <person name="Kohler A."/>
            <person name="Grigoriev I.V."/>
            <person name="Martin F.M."/>
            <person name="Hacquard S."/>
        </authorList>
    </citation>
    <scope>NUCLEOTIDE SEQUENCE</scope>
    <source>
        <strain evidence="1">MPI-SDFR-AT-0120</strain>
    </source>
</reference>
<gene>
    <name evidence="1" type="ORF">FB567DRAFT_590118</name>
</gene>
<proteinExistence type="predicted"/>